<reference evidence="1 2" key="1">
    <citation type="journal article" date="2020" name="Cell">
        <title>Large-Scale Comparative Analyses of Tick Genomes Elucidate Their Genetic Diversity and Vector Capacities.</title>
        <authorList>
            <consortium name="Tick Genome and Microbiome Consortium (TIGMIC)"/>
            <person name="Jia N."/>
            <person name="Wang J."/>
            <person name="Shi W."/>
            <person name="Du L."/>
            <person name="Sun Y."/>
            <person name="Zhan W."/>
            <person name="Jiang J.F."/>
            <person name="Wang Q."/>
            <person name="Zhang B."/>
            <person name="Ji P."/>
            <person name="Bell-Sakyi L."/>
            <person name="Cui X.M."/>
            <person name="Yuan T.T."/>
            <person name="Jiang B.G."/>
            <person name="Yang W.F."/>
            <person name="Lam T.T."/>
            <person name="Chang Q.C."/>
            <person name="Ding S.J."/>
            <person name="Wang X.J."/>
            <person name="Zhu J.G."/>
            <person name="Ruan X.D."/>
            <person name="Zhao L."/>
            <person name="Wei J.T."/>
            <person name="Ye R.Z."/>
            <person name="Que T.C."/>
            <person name="Du C.H."/>
            <person name="Zhou Y.H."/>
            <person name="Cheng J.X."/>
            <person name="Dai P.F."/>
            <person name="Guo W.B."/>
            <person name="Han X.H."/>
            <person name="Huang E.J."/>
            <person name="Li L.F."/>
            <person name="Wei W."/>
            <person name="Gao Y.C."/>
            <person name="Liu J.Z."/>
            <person name="Shao H.Z."/>
            <person name="Wang X."/>
            <person name="Wang C.C."/>
            <person name="Yang T.C."/>
            <person name="Huo Q.B."/>
            <person name="Li W."/>
            <person name="Chen H.Y."/>
            <person name="Chen S.E."/>
            <person name="Zhou L.G."/>
            <person name="Ni X.B."/>
            <person name="Tian J.H."/>
            <person name="Sheng Y."/>
            <person name="Liu T."/>
            <person name="Pan Y.S."/>
            <person name="Xia L.Y."/>
            <person name="Li J."/>
            <person name="Zhao F."/>
            <person name="Cao W.C."/>
        </authorList>
    </citation>
    <scope>NUCLEOTIDE SEQUENCE [LARGE SCALE GENOMIC DNA]</scope>
    <source>
        <strain evidence="1">Iper-2018</strain>
    </source>
</reference>
<protein>
    <submittedName>
        <fullName evidence="1">Uncharacterized protein</fullName>
    </submittedName>
</protein>
<evidence type="ECO:0000313" key="2">
    <source>
        <dbReference type="Proteomes" id="UP000805193"/>
    </source>
</evidence>
<evidence type="ECO:0000313" key="1">
    <source>
        <dbReference type="EMBL" id="KAG0430409.1"/>
    </source>
</evidence>
<sequence length="198" mass="22201">MSRLAIFASLLLLHGAPGLPQDDLEPLLGNFKQDGIVPDLIPKAPTEGVKVHYPSSNAVAKMGNVIRKEDAAQAPTIEFKERRNNLYTIMMLDPDAPSRRNPKHRSWVHWLIVNAESPETGRVDPDNVIQSYKGPGPPAGSGPHRYVFLVFCQGKRRINAKAVKQWVPQRPGFDLAKFRRRANLHLPFAGNYFFAETK</sequence>
<keyword evidence="2" id="KW-1185">Reference proteome</keyword>
<dbReference type="Proteomes" id="UP000805193">
    <property type="component" value="Unassembled WGS sequence"/>
</dbReference>
<organism evidence="1 2">
    <name type="scientific">Ixodes persulcatus</name>
    <name type="common">Taiga tick</name>
    <dbReference type="NCBI Taxonomy" id="34615"/>
    <lineage>
        <taxon>Eukaryota</taxon>
        <taxon>Metazoa</taxon>
        <taxon>Ecdysozoa</taxon>
        <taxon>Arthropoda</taxon>
        <taxon>Chelicerata</taxon>
        <taxon>Arachnida</taxon>
        <taxon>Acari</taxon>
        <taxon>Parasitiformes</taxon>
        <taxon>Ixodida</taxon>
        <taxon>Ixodoidea</taxon>
        <taxon>Ixodidae</taxon>
        <taxon>Ixodinae</taxon>
        <taxon>Ixodes</taxon>
    </lineage>
</organism>
<gene>
    <name evidence="1" type="ORF">HPB47_022715</name>
</gene>
<name>A0AC60Q9D0_IXOPE</name>
<accession>A0AC60Q9D0</accession>
<comment type="caution">
    <text evidence="1">The sequence shown here is derived from an EMBL/GenBank/DDBJ whole genome shotgun (WGS) entry which is preliminary data.</text>
</comment>
<dbReference type="EMBL" id="JABSTQ010009328">
    <property type="protein sequence ID" value="KAG0430409.1"/>
    <property type="molecule type" value="Genomic_DNA"/>
</dbReference>
<proteinExistence type="predicted"/>